<reference evidence="1 2" key="1">
    <citation type="submission" date="2020-01" db="EMBL/GenBank/DDBJ databases">
        <title>Insect and environment-associated Actinomycetes.</title>
        <authorList>
            <person name="Currrie C."/>
            <person name="Chevrette M."/>
            <person name="Carlson C."/>
            <person name="Stubbendieck R."/>
            <person name="Wendt-Pienkowski E."/>
        </authorList>
    </citation>
    <scope>NUCLEOTIDE SEQUENCE [LARGE SCALE GENOMIC DNA]</scope>
    <source>
        <strain evidence="1 2">SID10258</strain>
    </source>
</reference>
<dbReference type="RefSeq" id="WP_163062217.1">
    <property type="nucleotide sequence ID" value="NZ_JAAGLI010000941.1"/>
</dbReference>
<gene>
    <name evidence="1" type="ORF">G3I70_34805</name>
</gene>
<sequence>MVKDWENGKYAPKADYRHLYCRALGMSEEQLFGSQDPPIRETVAYRGRDDLRRRLDDMLSSGAMSTAAVESWEETVLRYAIAAREQPPARVAADLEDDLDELLVGLGRYRPVATLRRLTRIAAQMSGLMCLTLIKLDEQPAFRRWARTARVAAGESEDSSTQSWVLAQEAYGHFYTGDLVQAVAVAQDAQRTDESSVGAVLAVALEARGHAALARGEECRSALHRAEDMLGALPAEVINDSAFGYSEAQLRFHEGNALTYLGDTSAAWAAQQQALALCPAHDFTDRTLIQLDRTLCLTRGGEIAEALTCAVAALESLTDVQREGIISLRGCEVLDTISESQRRLPAARQLQELLTSTREARRHTR</sequence>
<dbReference type="Gene3D" id="1.25.40.10">
    <property type="entry name" value="Tetratricopeptide repeat domain"/>
    <property type="match status" value="1"/>
</dbReference>
<evidence type="ECO:0000313" key="2">
    <source>
        <dbReference type="Proteomes" id="UP000475532"/>
    </source>
</evidence>
<organism evidence="1 2">
    <name type="scientific">Actinomadura bangladeshensis</name>
    <dbReference type="NCBI Taxonomy" id="453573"/>
    <lineage>
        <taxon>Bacteria</taxon>
        <taxon>Bacillati</taxon>
        <taxon>Actinomycetota</taxon>
        <taxon>Actinomycetes</taxon>
        <taxon>Streptosporangiales</taxon>
        <taxon>Thermomonosporaceae</taxon>
        <taxon>Actinomadura</taxon>
    </lineage>
</organism>
<evidence type="ECO:0000313" key="1">
    <source>
        <dbReference type="EMBL" id="NEA27629.1"/>
    </source>
</evidence>
<dbReference type="AlphaFoldDB" id="A0A6L9QQ82"/>
<protein>
    <submittedName>
        <fullName evidence="1">XRE family transcriptional regulator</fullName>
    </submittedName>
</protein>
<accession>A0A6L9QQ82</accession>
<dbReference type="EMBL" id="JAAGLI010000941">
    <property type="protein sequence ID" value="NEA27629.1"/>
    <property type="molecule type" value="Genomic_DNA"/>
</dbReference>
<proteinExistence type="predicted"/>
<name>A0A6L9QQ82_9ACTN</name>
<comment type="caution">
    <text evidence="1">The sequence shown here is derived from an EMBL/GenBank/DDBJ whole genome shotgun (WGS) entry which is preliminary data.</text>
</comment>
<dbReference type="Proteomes" id="UP000475532">
    <property type="component" value="Unassembled WGS sequence"/>
</dbReference>
<dbReference type="SUPFAM" id="SSF48452">
    <property type="entry name" value="TPR-like"/>
    <property type="match status" value="1"/>
</dbReference>
<dbReference type="InterPro" id="IPR011990">
    <property type="entry name" value="TPR-like_helical_dom_sf"/>
</dbReference>